<dbReference type="Proteomes" id="UP000597877">
    <property type="component" value="Unassembled WGS sequence"/>
</dbReference>
<organism evidence="1 2">
    <name type="scientific">Eubacterium segne</name>
    <dbReference type="NCBI Taxonomy" id="2763045"/>
    <lineage>
        <taxon>Bacteria</taxon>
        <taxon>Bacillati</taxon>
        <taxon>Bacillota</taxon>
        <taxon>Clostridia</taxon>
        <taxon>Eubacteriales</taxon>
        <taxon>Eubacteriaceae</taxon>
        <taxon>Eubacterium</taxon>
    </lineage>
</organism>
<protein>
    <submittedName>
        <fullName evidence="1">Uncharacterized protein</fullName>
    </submittedName>
</protein>
<dbReference type="EMBL" id="JACOOZ010000002">
    <property type="protein sequence ID" value="MBC5667056.1"/>
    <property type="molecule type" value="Genomic_DNA"/>
</dbReference>
<name>A0ABR7F0F7_9FIRM</name>
<gene>
    <name evidence="1" type="ORF">H8S00_03495</name>
</gene>
<keyword evidence="2" id="KW-1185">Reference proteome</keyword>
<reference evidence="1 2" key="1">
    <citation type="submission" date="2020-08" db="EMBL/GenBank/DDBJ databases">
        <title>Genome public.</title>
        <authorList>
            <person name="Liu C."/>
            <person name="Sun Q."/>
        </authorList>
    </citation>
    <scope>NUCLEOTIDE SEQUENCE [LARGE SCALE GENOMIC DNA]</scope>
    <source>
        <strain evidence="1 2">BX4</strain>
    </source>
</reference>
<sequence length="76" mass="9097">MVNEFYDYCSFDEACDFYKRYTGSNIKINKTAQTISVSGYDVRKDKFIENYITMDWKNKLYIYKNQDGKDIVFDGK</sequence>
<proteinExistence type="predicted"/>
<evidence type="ECO:0000313" key="2">
    <source>
        <dbReference type="Proteomes" id="UP000597877"/>
    </source>
</evidence>
<evidence type="ECO:0000313" key="1">
    <source>
        <dbReference type="EMBL" id="MBC5667056.1"/>
    </source>
</evidence>
<comment type="caution">
    <text evidence="1">The sequence shown here is derived from an EMBL/GenBank/DDBJ whole genome shotgun (WGS) entry which is preliminary data.</text>
</comment>
<accession>A0ABR7F0F7</accession>
<dbReference type="RefSeq" id="WP_186840000.1">
    <property type="nucleotide sequence ID" value="NZ_JACOOZ010000002.1"/>
</dbReference>